<evidence type="ECO:0000313" key="3">
    <source>
        <dbReference type="Proteomes" id="UP000260783"/>
    </source>
</evidence>
<gene>
    <name evidence="2" type="ORF">DWZ04_13665</name>
</gene>
<feature type="region of interest" description="Disordered" evidence="1">
    <location>
        <begin position="96"/>
        <end position="131"/>
    </location>
</feature>
<evidence type="ECO:0008006" key="4">
    <source>
        <dbReference type="Google" id="ProtNLM"/>
    </source>
</evidence>
<comment type="caution">
    <text evidence="2">The sequence shown here is derived from an EMBL/GenBank/DDBJ whole genome shotgun (WGS) entry which is preliminary data.</text>
</comment>
<sequence length="168" mass="17750">MDMDSSPGTNRLGQTIAKRIGKQMEGESSLVLDFGEIKDDESLLTNTFPIPIPKGEYHVLRSLTYGKVGDILAKTQNIGSPGSGEHDHKTFVLNSVHGPVKGTIGTPASGQPDPPDPPQSSAGGGGSEGAHQHHVLVPEKMRSLKPGDRVLVAWVQNEAVVIDIVVSS</sequence>
<proteinExistence type="predicted"/>
<dbReference type="Proteomes" id="UP000260783">
    <property type="component" value="Unassembled WGS sequence"/>
</dbReference>
<accession>A0A3E2UDN3</accession>
<protein>
    <recommendedName>
        <fullName evidence="4">DUF2577 domain-containing protein</fullName>
    </recommendedName>
</protein>
<reference evidence="2 3" key="1">
    <citation type="submission" date="2018-08" db="EMBL/GenBank/DDBJ databases">
        <title>A genome reference for cultivated species of the human gut microbiota.</title>
        <authorList>
            <person name="Zou Y."/>
            <person name="Xue W."/>
            <person name="Luo G."/>
        </authorList>
    </citation>
    <scope>NUCLEOTIDE SEQUENCE [LARGE SCALE GENOMIC DNA]</scope>
    <source>
        <strain evidence="2 3">AF29-11BH</strain>
    </source>
</reference>
<name>A0A3E2UDN3_9FIRM</name>
<evidence type="ECO:0000256" key="1">
    <source>
        <dbReference type="SAM" id="MobiDB-lite"/>
    </source>
</evidence>
<dbReference type="EMBL" id="QVEW01000018">
    <property type="protein sequence ID" value="RGB94334.1"/>
    <property type="molecule type" value="Genomic_DNA"/>
</dbReference>
<dbReference type="RefSeq" id="WP_117527901.1">
    <property type="nucleotide sequence ID" value="NZ_JAQCXC010000018.1"/>
</dbReference>
<organism evidence="2 3">
    <name type="scientific">Faecalibacterium prausnitzii</name>
    <dbReference type="NCBI Taxonomy" id="853"/>
    <lineage>
        <taxon>Bacteria</taxon>
        <taxon>Bacillati</taxon>
        <taxon>Bacillota</taxon>
        <taxon>Clostridia</taxon>
        <taxon>Eubacteriales</taxon>
        <taxon>Oscillospiraceae</taxon>
        <taxon>Faecalibacterium</taxon>
    </lineage>
</organism>
<dbReference type="AlphaFoldDB" id="A0A3E2UDN3"/>
<evidence type="ECO:0000313" key="2">
    <source>
        <dbReference type="EMBL" id="RGB94334.1"/>
    </source>
</evidence>